<dbReference type="AlphaFoldDB" id="A0A345T184"/>
<evidence type="ECO:0008006" key="6">
    <source>
        <dbReference type="Google" id="ProtNLM"/>
    </source>
</evidence>
<protein>
    <recommendedName>
        <fullName evidence="6">Secreted protein</fullName>
    </recommendedName>
</protein>
<dbReference type="InterPro" id="IPR050966">
    <property type="entry name" value="Glutamyl_endopeptidase"/>
</dbReference>
<dbReference type="EMBL" id="CP031264">
    <property type="protein sequence ID" value="AXI79739.1"/>
    <property type="molecule type" value="Genomic_DNA"/>
</dbReference>
<dbReference type="PANTHER" id="PTHR15462:SF19">
    <property type="entry name" value="PEPTIDASE S1 DOMAIN-CONTAINING PROTEIN"/>
    <property type="match status" value="1"/>
</dbReference>
<evidence type="ECO:0000313" key="4">
    <source>
        <dbReference type="EMBL" id="AXI79739.1"/>
    </source>
</evidence>
<dbReference type="PANTHER" id="PTHR15462">
    <property type="entry name" value="SERINE PROTEASE"/>
    <property type="match status" value="1"/>
</dbReference>
<organism evidence="4 5">
    <name type="scientific">Peterkaempfera bronchialis</name>
    <dbReference type="NCBI Taxonomy" id="2126346"/>
    <lineage>
        <taxon>Bacteria</taxon>
        <taxon>Bacillati</taxon>
        <taxon>Actinomycetota</taxon>
        <taxon>Actinomycetes</taxon>
        <taxon>Kitasatosporales</taxon>
        <taxon>Streptomycetaceae</taxon>
        <taxon>Peterkaempfera</taxon>
    </lineage>
</organism>
<dbReference type="InterPro" id="IPR009003">
    <property type="entry name" value="Peptidase_S1_PA"/>
</dbReference>
<feature type="region of interest" description="Disordered" evidence="2">
    <location>
        <begin position="42"/>
        <end position="70"/>
    </location>
</feature>
<feature type="signal peptide" evidence="3">
    <location>
        <begin position="1"/>
        <end position="40"/>
    </location>
</feature>
<dbReference type="SUPFAM" id="SSF50494">
    <property type="entry name" value="Trypsin-like serine proteases"/>
    <property type="match status" value="1"/>
</dbReference>
<evidence type="ECO:0000256" key="3">
    <source>
        <dbReference type="SAM" id="SignalP"/>
    </source>
</evidence>
<feature type="compositionally biased region" description="Gly residues" evidence="2">
    <location>
        <begin position="135"/>
        <end position="156"/>
    </location>
</feature>
<sequence length="420" mass="43560">MSPIRRGVLRRRTTRTTGTRTAFAAAALAGVTLLSVTACASDGSSDAGGRGTAQVTPGDGGGLPSGLPSELASALPSGLLEGLPTSWDQLKDWTFDDWDSWAADHVFNNPVIKDLWNADKMKAAKPKDQAPPSDTGGGDSGGGDDSGDGSGSGDGGTDPEPAPIKATALPRPYDGKVGKIFMQTSPTEAAVCSGTVVSDPQHPGRSNLVWTAGHCVHGGKGKDWFKSIMFVPAYNSSGAGSGHQQSTDKALAPLGQWWADDIISSPQWTAEGGETGDKASQYDFAVLKVRNPSGGGRSLEETVGGSVPVWFNAPRDQLAPVAAWGYPAVAPFDGQELYHCNSPIAPVRLSYDTSRPPMLSIGCTMTGGSSGGGWFVRRSDGTTALVSENSIGTLDHTTLSGPYLGDVAQKMFDYLSRKGG</sequence>
<dbReference type="RefSeq" id="WP_111494956.1">
    <property type="nucleotide sequence ID" value="NZ_CP031264.1"/>
</dbReference>
<gene>
    <name evidence="4" type="ORF">C7M71_022390</name>
</gene>
<dbReference type="Gene3D" id="2.40.10.10">
    <property type="entry name" value="Trypsin-like serine proteases"/>
    <property type="match status" value="2"/>
</dbReference>
<dbReference type="Proteomes" id="UP000249340">
    <property type="component" value="Chromosome"/>
</dbReference>
<keyword evidence="5" id="KW-1185">Reference proteome</keyword>
<proteinExistence type="predicted"/>
<feature type="chain" id="PRO_5016773401" description="Secreted protein" evidence="3">
    <location>
        <begin position="41"/>
        <end position="420"/>
    </location>
</feature>
<accession>A0A345T184</accession>
<name>A0A345T184_9ACTN</name>
<evidence type="ECO:0000256" key="1">
    <source>
        <dbReference type="ARBA" id="ARBA00022729"/>
    </source>
</evidence>
<evidence type="ECO:0000256" key="2">
    <source>
        <dbReference type="SAM" id="MobiDB-lite"/>
    </source>
</evidence>
<feature type="region of interest" description="Disordered" evidence="2">
    <location>
        <begin position="122"/>
        <end position="171"/>
    </location>
</feature>
<reference evidence="5" key="1">
    <citation type="submission" date="2018-07" db="EMBL/GenBank/DDBJ databases">
        <title>Streptacidiphilus bronchialis DSM 106435 chromosome.</title>
        <authorList>
            <person name="Batra D."/>
            <person name="Gulvik C.A."/>
        </authorList>
    </citation>
    <scope>NUCLEOTIDE SEQUENCE [LARGE SCALE GENOMIC DNA]</scope>
    <source>
        <strain evidence="5">DSM 106435</strain>
    </source>
</reference>
<keyword evidence="1 3" id="KW-0732">Signal</keyword>
<dbReference type="OrthoDB" id="5121599at2"/>
<dbReference type="KEGG" id="stri:C7M71_022390"/>
<evidence type="ECO:0000313" key="5">
    <source>
        <dbReference type="Proteomes" id="UP000249340"/>
    </source>
</evidence>
<dbReference type="InterPro" id="IPR043504">
    <property type="entry name" value="Peptidase_S1_PA_chymotrypsin"/>
</dbReference>